<sequence length="72" mass="7963">MPGWCDIVQTISTRSNHSTGKLERRCRADQTHSGRAMTVRGVGRSCVGDDTVGHDGYNNDDPTVRDDFLVIK</sequence>
<dbReference type="Proteomes" id="UP001358586">
    <property type="component" value="Chromosome 12"/>
</dbReference>
<name>A0ABR0MTM3_GOSAR</name>
<proteinExistence type="predicted"/>
<reference evidence="1 2" key="1">
    <citation type="submission" date="2023-03" db="EMBL/GenBank/DDBJ databases">
        <title>WGS of Gossypium arboreum.</title>
        <authorList>
            <person name="Yu D."/>
        </authorList>
    </citation>
    <scope>NUCLEOTIDE SEQUENCE [LARGE SCALE GENOMIC DNA]</scope>
    <source>
        <tissue evidence="1">Leaf</tissue>
    </source>
</reference>
<organism evidence="1 2">
    <name type="scientific">Gossypium arboreum</name>
    <name type="common">Tree cotton</name>
    <name type="synonym">Gossypium nanking</name>
    <dbReference type="NCBI Taxonomy" id="29729"/>
    <lineage>
        <taxon>Eukaryota</taxon>
        <taxon>Viridiplantae</taxon>
        <taxon>Streptophyta</taxon>
        <taxon>Embryophyta</taxon>
        <taxon>Tracheophyta</taxon>
        <taxon>Spermatophyta</taxon>
        <taxon>Magnoliopsida</taxon>
        <taxon>eudicotyledons</taxon>
        <taxon>Gunneridae</taxon>
        <taxon>Pentapetalae</taxon>
        <taxon>rosids</taxon>
        <taxon>malvids</taxon>
        <taxon>Malvales</taxon>
        <taxon>Malvaceae</taxon>
        <taxon>Malvoideae</taxon>
        <taxon>Gossypium</taxon>
    </lineage>
</organism>
<keyword evidence="2" id="KW-1185">Reference proteome</keyword>
<gene>
    <name evidence="1" type="ORF">PVK06_045283</name>
</gene>
<dbReference type="EMBL" id="JARKNE010000012">
    <property type="protein sequence ID" value="KAK5777316.1"/>
    <property type="molecule type" value="Genomic_DNA"/>
</dbReference>
<protein>
    <submittedName>
        <fullName evidence="1">Uncharacterized protein</fullName>
    </submittedName>
</protein>
<comment type="caution">
    <text evidence="1">The sequence shown here is derived from an EMBL/GenBank/DDBJ whole genome shotgun (WGS) entry which is preliminary data.</text>
</comment>
<evidence type="ECO:0000313" key="1">
    <source>
        <dbReference type="EMBL" id="KAK5777316.1"/>
    </source>
</evidence>
<accession>A0ABR0MTM3</accession>
<evidence type="ECO:0000313" key="2">
    <source>
        <dbReference type="Proteomes" id="UP001358586"/>
    </source>
</evidence>